<reference evidence="1" key="1">
    <citation type="submission" date="2019-10" db="EMBL/GenBank/DDBJ databases">
        <title>Metagenomic sequencing of thiosulfate-disproportionating enrichment culture.</title>
        <authorList>
            <person name="Umezawa K."/>
            <person name="Kojima H."/>
            <person name="Fukui M."/>
        </authorList>
    </citation>
    <scope>NUCLEOTIDE SEQUENCE</scope>
    <source>
        <strain evidence="1">45J</strain>
    </source>
</reference>
<gene>
    <name evidence="1" type="ORF">A45J_1858</name>
</gene>
<dbReference type="NCBIfam" id="TIGR01635">
    <property type="entry name" value="tail_comp_S"/>
    <property type="match status" value="1"/>
</dbReference>
<accession>A0A5J4L5E2</accession>
<comment type="caution">
    <text evidence="1">The sequence shown here is derived from an EMBL/GenBank/DDBJ whole genome shotgun (WGS) entry which is preliminary data.</text>
</comment>
<protein>
    <submittedName>
        <fullName evidence="1">Phage virion morphogenesis protein</fullName>
    </submittedName>
</protein>
<proteinExistence type="predicted"/>
<sequence length="147" mass="16697">MIKIEIDDRKFKAEMEELIRRVTDRRALMRQIAGIMHYAVEENFAEQGRPRWLPLSPKTIAMRQKKGYWPGKILQMRGELAASITQQSDNDSAIVGTNKVYAAIHQFGGKAGRGKKVDIPARPFLKLTDEDLEEIKRAVVEYLKGGG</sequence>
<name>A0A5J4L5E2_9ZZZZ</name>
<evidence type="ECO:0000313" key="1">
    <source>
        <dbReference type="EMBL" id="GER94100.1"/>
    </source>
</evidence>
<dbReference type="Pfam" id="PF05069">
    <property type="entry name" value="Phage_tail_S"/>
    <property type="match status" value="1"/>
</dbReference>
<dbReference type="EMBL" id="BLAB01000001">
    <property type="protein sequence ID" value="GER94100.1"/>
    <property type="molecule type" value="Genomic_DNA"/>
</dbReference>
<dbReference type="InterPro" id="IPR006522">
    <property type="entry name" value="Phage_virion_morphogenesis"/>
</dbReference>
<organism evidence="1">
    <name type="scientific">hot springs metagenome</name>
    <dbReference type="NCBI Taxonomy" id="433727"/>
    <lineage>
        <taxon>unclassified sequences</taxon>
        <taxon>metagenomes</taxon>
        <taxon>ecological metagenomes</taxon>
    </lineage>
</organism>
<dbReference type="AlphaFoldDB" id="A0A5J4L5E2"/>